<organism evidence="2">
    <name type="scientific">Nyssomyia neivai</name>
    <dbReference type="NCBI Taxonomy" id="330878"/>
    <lineage>
        <taxon>Eukaryota</taxon>
        <taxon>Metazoa</taxon>
        <taxon>Ecdysozoa</taxon>
        <taxon>Arthropoda</taxon>
        <taxon>Hexapoda</taxon>
        <taxon>Insecta</taxon>
        <taxon>Pterygota</taxon>
        <taxon>Neoptera</taxon>
        <taxon>Endopterygota</taxon>
        <taxon>Diptera</taxon>
        <taxon>Nematocera</taxon>
        <taxon>Psychodoidea</taxon>
        <taxon>Psychodidae</taxon>
        <taxon>Nyssomyia</taxon>
    </lineage>
</organism>
<reference evidence="2" key="1">
    <citation type="submission" date="2016-12" db="EMBL/GenBank/DDBJ databases">
        <title>An insight into the sialome and mialome of the sand fly, Nyssomyia neivai.</title>
        <authorList>
            <person name="Sebastian V."/>
            <person name="Goulart T.M."/>
            <person name="Oliveira W."/>
            <person name="Calvo E."/>
            <person name="Oliveira L.F."/>
            <person name="Pinto M.C."/>
            <person name="Rosselino A.M."/>
            <person name="Ribeiro J.M."/>
        </authorList>
    </citation>
    <scope>NUCLEOTIDE SEQUENCE</scope>
</reference>
<proteinExistence type="predicted"/>
<sequence>MVSSFGTTNELTDLQFVWGKILFCARKWKCCDKILSVLEFYHSPMGTPGDNVMLGEWCDSSSCIRSRIMLVRRLKWLILILSSITFIYLIVFNYHTVNEHKDFSVYLQKLRIISDKLVSNGWDDTTVQQWRRSLEIPRESPQGNCLLNNIIVALPGDSLEEYLWEYISLLVLRERWKSSEKSHNITLGVFLAPKAKKFLEEVLHRVHMDSLENFPSNCLDLKHARILGHTNDLEMLQHNQPIPRLFLLESSAKRYMEIVHGDLKWLRQTVVLKKTLQDDARKEISELRKSFSKNNTDTFLLGFHYGATHFPHPVEAYSYRGAWNTVQLWHKHIGVLLICPKYEMNYCKSNFSGDPRVRIISSSTQSHALSLLLLCHGTIVRSDLSFIGALLNDGETVVLQSSVSEYDPAVEVAHRLPKWVTLDEY</sequence>
<protein>
    <submittedName>
        <fullName evidence="2">Putative membrane protein</fullName>
    </submittedName>
</protein>
<keyword evidence="1" id="KW-0812">Transmembrane</keyword>
<evidence type="ECO:0000256" key="1">
    <source>
        <dbReference type="SAM" id="Phobius"/>
    </source>
</evidence>
<evidence type="ECO:0000313" key="2">
    <source>
        <dbReference type="EMBL" id="JAV03293.1"/>
    </source>
</evidence>
<name>A0A1L8D9Z0_9DIPT</name>
<keyword evidence="1" id="KW-1133">Transmembrane helix</keyword>
<keyword evidence="1" id="KW-0472">Membrane</keyword>
<dbReference type="EMBL" id="GFDF01010791">
    <property type="protein sequence ID" value="JAV03293.1"/>
    <property type="molecule type" value="Transcribed_RNA"/>
</dbReference>
<accession>A0A1L8D9Z0</accession>
<dbReference type="AlphaFoldDB" id="A0A1L8D9Z0"/>
<feature type="transmembrane region" description="Helical" evidence="1">
    <location>
        <begin position="74"/>
        <end position="94"/>
    </location>
</feature>